<reference evidence="7 8" key="1">
    <citation type="journal article" date="2014" name="Int. J. Syst. Evol. Microbiol.">
        <title>Phaeodactylibacter xiamenensis gen. nov., sp. nov., a member of the family Saprospiraceae isolated from the marine alga Phaeodactylum tricornutum.</title>
        <authorList>
            <person name="Chen Z.Jr."/>
            <person name="Lei X."/>
            <person name="Lai Q."/>
            <person name="Li Y."/>
            <person name="Zhang B."/>
            <person name="Zhang J."/>
            <person name="Zhang H."/>
            <person name="Yang L."/>
            <person name="Zheng W."/>
            <person name="Tian Y."/>
            <person name="Yu Z."/>
            <person name="Xu H.Jr."/>
            <person name="Zheng T."/>
        </authorList>
    </citation>
    <scope>NUCLEOTIDE SEQUENCE [LARGE SCALE GENOMIC DNA]</scope>
    <source>
        <strain evidence="7 8">KD52</strain>
    </source>
</reference>
<organism evidence="7 8">
    <name type="scientific">Phaeodactylibacter xiamenensis</name>
    <dbReference type="NCBI Taxonomy" id="1524460"/>
    <lineage>
        <taxon>Bacteria</taxon>
        <taxon>Pseudomonadati</taxon>
        <taxon>Bacteroidota</taxon>
        <taxon>Saprospiria</taxon>
        <taxon>Saprospirales</taxon>
        <taxon>Haliscomenobacteraceae</taxon>
        <taxon>Phaeodactylibacter</taxon>
    </lineage>
</organism>
<evidence type="ECO:0000259" key="6">
    <source>
        <dbReference type="PROSITE" id="PS50093"/>
    </source>
</evidence>
<feature type="domain" description="PKD" evidence="6">
    <location>
        <begin position="845"/>
        <end position="892"/>
    </location>
</feature>
<dbReference type="PRINTS" id="PR00723">
    <property type="entry name" value="SUBTILISIN"/>
</dbReference>
<dbReference type="InterPro" id="IPR050131">
    <property type="entry name" value="Peptidase_S8_subtilisin-like"/>
</dbReference>
<dbReference type="InterPro" id="IPR026444">
    <property type="entry name" value="Secre_tail"/>
</dbReference>
<dbReference type="SUPFAM" id="SSF49299">
    <property type="entry name" value="PKD domain"/>
    <property type="match status" value="1"/>
</dbReference>
<dbReference type="Gene3D" id="2.60.40.10">
    <property type="entry name" value="Immunoglobulins"/>
    <property type="match status" value="1"/>
</dbReference>
<evidence type="ECO:0000256" key="5">
    <source>
        <dbReference type="PROSITE-ProRule" id="PRU01240"/>
    </source>
</evidence>
<dbReference type="STRING" id="1524460.IX84_29885"/>
<dbReference type="PANTHER" id="PTHR43806">
    <property type="entry name" value="PEPTIDASE S8"/>
    <property type="match status" value="1"/>
</dbReference>
<accession>A0A098RZT9</accession>
<feature type="active site" description="Charge relay system" evidence="5">
    <location>
        <position position="415"/>
    </location>
</feature>
<dbReference type="SMART" id="SM00089">
    <property type="entry name" value="PKD"/>
    <property type="match status" value="1"/>
</dbReference>
<dbReference type="InterPro" id="IPR013783">
    <property type="entry name" value="Ig-like_fold"/>
</dbReference>
<gene>
    <name evidence="7" type="ORF">IX84_29885</name>
</gene>
<feature type="active site" description="Charge relay system" evidence="5">
    <location>
        <position position="191"/>
    </location>
</feature>
<evidence type="ECO:0000256" key="1">
    <source>
        <dbReference type="ARBA" id="ARBA00011073"/>
    </source>
</evidence>
<evidence type="ECO:0000256" key="2">
    <source>
        <dbReference type="ARBA" id="ARBA00022670"/>
    </source>
</evidence>
<keyword evidence="3 5" id="KW-0378">Hydrolase</keyword>
<dbReference type="Pfam" id="PF18962">
    <property type="entry name" value="Por_Secre_tail"/>
    <property type="match status" value="1"/>
</dbReference>
<evidence type="ECO:0000313" key="8">
    <source>
        <dbReference type="Proteomes" id="UP000029736"/>
    </source>
</evidence>
<keyword evidence="8" id="KW-1185">Reference proteome</keyword>
<name>A0A098RZT9_9BACT</name>
<dbReference type="Pfam" id="PF18911">
    <property type="entry name" value="PKD_4"/>
    <property type="match status" value="1"/>
</dbReference>
<dbReference type="NCBIfam" id="TIGR04183">
    <property type="entry name" value="Por_Secre_tail"/>
    <property type="match status" value="1"/>
</dbReference>
<feature type="active site" description="Charge relay system" evidence="5">
    <location>
        <position position="227"/>
    </location>
</feature>
<dbReference type="InterPro" id="IPR015500">
    <property type="entry name" value="Peptidase_S8_subtilisin-rel"/>
</dbReference>
<dbReference type="RefSeq" id="WP_044229495.1">
    <property type="nucleotide sequence ID" value="NZ_JBKAGJ010000040.1"/>
</dbReference>
<dbReference type="PROSITE" id="PS00138">
    <property type="entry name" value="SUBTILASE_SER"/>
    <property type="match status" value="1"/>
</dbReference>
<dbReference type="InterPro" id="IPR036852">
    <property type="entry name" value="Peptidase_S8/S53_dom_sf"/>
</dbReference>
<keyword evidence="2 5" id="KW-0645">Protease</keyword>
<comment type="caution">
    <text evidence="7">The sequence shown here is derived from an EMBL/GenBank/DDBJ whole genome shotgun (WGS) entry which is preliminary data.</text>
</comment>
<dbReference type="Proteomes" id="UP000029736">
    <property type="component" value="Unassembled WGS sequence"/>
</dbReference>
<dbReference type="OrthoDB" id="9798386at2"/>
<dbReference type="PROSITE" id="PS00137">
    <property type="entry name" value="SUBTILASE_HIS"/>
    <property type="match status" value="1"/>
</dbReference>
<dbReference type="InterPro" id="IPR023828">
    <property type="entry name" value="Peptidase_S8_Ser-AS"/>
</dbReference>
<dbReference type="InterPro" id="IPR035986">
    <property type="entry name" value="PKD_dom_sf"/>
</dbReference>
<dbReference type="GO" id="GO:0004252">
    <property type="term" value="F:serine-type endopeptidase activity"/>
    <property type="evidence" value="ECO:0007669"/>
    <property type="project" value="UniProtKB-UniRule"/>
</dbReference>
<dbReference type="EMBL" id="JPOS01000093">
    <property type="protein sequence ID" value="KGE85108.1"/>
    <property type="molecule type" value="Genomic_DNA"/>
</dbReference>
<sequence>MDLVWKTRASVLALLFLGTLLPAQQWEKITIDFQDVLLKQDKPSYKAYALLKDRVDIRALEAGFRARQLPVDERARIVVQTLMDKATSTQPGFLEQLRSIKGISAGSLQPYWITNMVFFEGSRAAVYAVSELPEVASVGYDAPVEWIETESAPAPAPPSPNGTEPGLEAIGAPALWAMGYTGYGTRALIVDTGTEPDHPALTNQFLYHLQSQNSSFVGEDVIDCDGHGTHVAGTILGLDRLTNDTIGVAYEAKWMSGIALSGSCDNNTSTSGITGMFQWALNPDGNPATTDDIPDVINNSWRSGSTFCDADGVFETYDALYAAGIAVVFSAGNDGPSPETITPPKFNNWDLVRLFSVGNLNANNPSLTISSGSSRGPSICGGTGSLLIKPEVSAPGSTVRSAYVGGEYSFLSGTSMAAPHVSGAILLLKEAFPYLTGEDLMLALYFSATDLGPEGEDNDYGMGIINLPAAYQYLIDEGHIPELPRSFDHNARILRINTPEYNCGNTISLEAVISYAGPDTLQELVLEYQVGDGPVQTYEWGGLLPPGELQTLELPAINMPEGTYETVMGIVSANGQVDERPEDNFMKTTVTVLEEDVSPAMLIGDSVCTGGHALLQVLTDGNADITWHSSPTSNATLGSGSPFLLEDLTASGTIYAETSPIRKVGRPDNSGTNTQFSNQSRGLRFNAFYPFTLRSVKVYAEETGGRLLQLVKPDGAVTTRIVNVTEAGEQRIDLNLSVTPGEGYILRLNAGKPLMLNSGGFQGYPMTLPGVVSITSSTMGGSAYFYFYDWEISYQERCGRSMVEIPVSADSTGSAPAISSSVDTVDLAVSGAVNFSVLTDGYTNWNWYFGDGTTASGASVTHTYDTTGVYTVGLTATSTEGCTNAATRRIVVINSTPPVSTSVVDETPELLLFPNPAKEQINLQLKGGAFRDVQITLTDVLGRPLQQTIQDIAPSETITLPLSPYPAGTYLIIVEMAGKRSVHRIVKAK</sequence>
<dbReference type="AlphaFoldDB" id="A0A098RZT9"/>
<dbReference type="InterPro" id="IPR022409">
    <property type="entry name" value="PKD/Chitinase_dom"/>
</dbReference>
<dbReference type="GO" id="GO:0006508">
    <property type="term" value="P:proteolysis"/>
    <property type="evidence" value="ECO:0007669"/>
    <property type="project" value="UniProtKB-KW"/>
</dbReference>
<keyword evidence="4 5" id="KW-0720">Serine protease</keyword>
<dbReference type="PANTHER" id="PTHR43806:SF11">
    <property type="entry name" value="CEREVISIN-RELATED"/>
    <property type="match status" value="1"/>
</dbReference>
<evidence type="ECO:0000256" key="3">
    <source>
        <dbReference type="ARBA" id="ARBA00022801"/>
    </source>
</evidence>
<dbReference type="SUPFAM" id="SSF52743">
    <property type="entry name" value="Subtilisin-like"/>
    <property type="match status" value="1"/>
</dbReference>
<evidence type="ECO:0000313" key="7">
    <source>
        <dbReference type="EMBL" id="KGE85108.1"/>
    </source>
</evidence>
<proteinExistence type="inferred from homology"/>
<dbReference type="CDD" id="cd00146">
    <property type="entry name" value="PKD"/>
    <property type="match status" value="1"/>
</dbReference>
<dbReference type="Gene3D" id="3.40.50.200">
    <property type="entry name" value="Peptidase S8/S53 domain"/>
    <property type="match status" value="1"/>
</dbReference>
<comment type="similarity">
    <text evidence="1 5">Belongs to the peptidase S8 family.</text>
</comment>
<dbReference type="PROSITE" id="PS50093">
    <property type="entry name" value="PKD"/>
    <property type="match status" value="1"/>
</dbReference>
<dbReference type="Pfam" id="PF00082">
    <property type="entry name" value="Peptidase_S8"/>
    <property type="match status" value="1"/>
</dbReference>
<dbReference type="PROSITE" id="PS51892">
    <property type="entry name" value="SUBTILASE"/>
    <property type="match status" value="1"/>
</dbReference>
<dbReference type="InterPro" id="IPR022398">
    <property type="entry name" value="Peptidase_S8_His-AS"/>
</dbReference>
<dbReference type="InterPro" id="IPR000209">
    <property type="entry name" value="Peptidase_S8/S53_dom"/>
</dbReference>
<dbReference type="InterPro" id="IPR000601">
    <property type="entry name" value="PKD_dom"/>
</dbReference>
<protein>
    <recommendedName>
        <fullName evidence="6">PKD domain-containing protein</fullName>
    </recommendedName>
</protein>
<evidence type="ECO:0000256" key="4">
    <source>
        <dbReference type="ARBA" id="ARBA00022825"/>
    </source>
</evidence>